<organism evidence="1 2">
    <name type="scientific">Fusarium avenaceum</name>
    <dbReference type="NCBI Taxonomy" id="40199"/>
    <lineage>
        <taxon>Eukaryota</taxon>
        <taxon>Fungi</taxon>
        <taxon>Dikarya</taxon>
        <taxon>Ascomycota</taxon>
        <taxon>Pezizomycotina</taxon>
        <taxon>Sordariomycetes</taxon>
        <taxon>Hypocreomycetidae</taxon>
        <taxon>Hypocreales</taxon>
        <taxon>Nectriaceae</taxon>
        <taxon>Fusarium</taxon>
        <taxon>Fusarium tricinctum species complex</taxon>
    </lineage>
</organism>
<proteinExistence type="predicted"/>
<gene>
    <name evidence="1" type="ORF">KAF25_008580</name>
</gene>
<dbReference type="Proteomes" id="UP000782241">
    <property type="component" value="Unassembled WGS sequence"/>
</dbReference>
<name>A0A9P7KZS4_9HYPO</name>
<evidence type="ECO:0000313" key="2">
    <source>
        <dbReference type="Proteomes" id="UP000782241"/>
    </source>
</evidence>
<reference evidence="1" key="1">
    <citation type="submission" date="2021-04" db="EMBL/GenBank/DDBJ databases">
        <title>Draft genome of Fusarium avenaceum strain F156N33, isolated from an atmospheric sample in Virginia.</title>
        <authorList>
            <person name="Yang S."/>
            <person name="Vinatzer B.A."/>
            <person name="Coleman J."/>
        </authorList>
    </citation>
    <scope>NUCLEOTIDE SEQUENCE</scope>
    <source>
        <strain evidence="1">F156N33</strain>
    </source>
</reference>
<dbReference type="AlphaFoldDB" id="A0A9P7KZS4"/>
<protein>
    <submittedName>
        <fullName evidence="1">Uncharacterized protein</fullName>
    </submittedName>
</protein>
<keyword evidence="2" id="KW-1185">Reference proteome</keyword>
<evidence type="ECO:0000313" key="1">
    <source>
        <dbReference type="EMBL" id="KAG5664846.1"/>
    </source>
</evidence>
<comment type="caution">
    <text evidence="1">The sequence shown here is derived from an EMBL/GenBank/DDBJ whole genome shotgun (WGS) entry which is preliminary data.</text>
</comment>
<accession>A0A9P7KZS4</accession>
<dbReference type="EMBL" id="JAGPUO010000002">
    <property type="protein sequence ID" value="KAG5664846.1"/>
    <property type="molecule type" value="Genomic_DNA"/>
</dbReference>
<sequence>MTPPQRCITDNININILKMSRTVQFPDEEARSSETFERNRLLNLNFNDPEDFIPIPTIYASRAVMDVYIERVVEKMKEVREEFSATAAKGLTDSDHVCTVIQAAQVVVDSMVLSVRRHYHQREEGLRTRREREYAAISRAGCFNRIKRTFVTISYSMDIHALIMKMEEEKRTTILLDAFKKLRLHSQIATLTDGGSEPHWNWSLS</sequence>